<feature type="region of interest" description="Disordered" evidence="1">
    <location>
        <begin position="1"/>
        <end position="37"/>
    </location>
</feature>
<keyword evidence="2" id="KW-0812">Transmembrane</keyword>
<keyword evidence="2" id="KW-1133">Transmembrane helix</keyword>
<feature type="transmembrane region" description="Helical" evidence="2">
    <location>
        <begin position="143"/>
        <end position="170"/>
    </location>
</feature>
<feature type="transmembrane region" description="Helical" evidence="2">
    <location>
        <begin position="107"/>
        <end position="123"/>
    </location>
</feature>
<keyword evidence="4" id="KW-1185">Reference proteome</keyword>
<evidence type="ECO:0000256" key="1">
    <source>
        <dbReference type="SAM" id="MobiDB-lite"/>
    </source>
</evidence>
<reference evidence="3" key="1">
    <citation type="journal article" date="2021" name="Nat. Commun.">
        <title>Genetic determinants of endophytism in the Arabidopsis root mycobiome.</title>
        <authorList>
            <person name="Mesny F."/>
            <person name="Miyauchi S."/>
            <person name="Thiergart T."/>
            <person name="Pickel B."/>
            <person name="Atanasova L."/>
            <person name="Karlsson M."/>
            <person name="Huettel B."/>
            <person name="Barry K.W."/>
            <person name="Haridas S."/>
            <person name="Chen C."/>
            <person name="Bauer D."/>
            <person name="Andreopoulos W."/>
            <person name="Pangilinan J."/>
            <person name="LaButti K."/>
            <person name="Riley R."/>
            <person name="Lipzen A."/>
            <person name="Clum A."/>
            <person name="Drula E."/>
            <person name="Henrissat B."/>
            <person name="Kohler A."/>
            <person name="Grigoriev I.V."/>
            <person name="Martin F.M."/>
            <person name="Hacquard S."/>
        </authorList>
    </citation>
    <scope>NUCLEOTIDE SEQUENCE</scope>
    <source>
        <strain evidence="3">MPI-CAGE-AT-0147</strain>
    </source>
</reference>
<evidence type="ECO:0000313" key="3">
    <source>
        <dbReference type="EMBL" id="KAH7127583.1"/>
    </source>
</evidence>
<gene>
    <name evidence="3" type="ORF">EDB81DRAFT_809604</name>
</gene>
<accession>A0A9P9DYI0</accession>
<comment type="caution">
    <text evidence="3">The sequence shown here is derived from an EMBL/GenBank/DDBJ whole genome shotgun (WGS) entry which is preliminary data.</text>
</comment>
<dbReference type="EMBL" id="JAGMUV010000019">
    <property type="protein sequence ID" value="KAH7127583.1"/>
    <property type="molecule type" value="Genomic_DNA"/>
</dbReference>
<name>A0A9P9DYI0_9HYPO</name>
<organism evidence="3 4">
    <name type="scientific">Dactylonectria macrodidyma</name>
    <dbReference type="NCBI Taxonomy" id="307937"/>
    <lineage>
        <taxon>Eukaryota</taxon>
        <taxon>Fungi</taxon>
        <taxon>Dikarya</taxon>
        <taxon>Ascomycota</taxon>
        <taxon>Pezizomycotina</taxon>
        <taxon>Sordariomycetes</taxon>
        <taxon>Hypocreomycetidae</taxon>
        <taxon>Hypocreales</taxon>
        <taxon>Nectriaceae</taxon>
        <taxon>Dactylonectria</taxon>
    </lineage>
</organism>
<sequence>MFRVGNPTQSYFGPPVHPRPFRSARGRESTQRCPVAPPTVVDVPPVPVPVQPAIFQGNNENALYSGAQTYTIPGNDHFPGEESRLINANWLQGPNSFKLLNIGGRDFFLPVLLLMNYSFWAFLSGGAMPVDVSNRLARTDASVFAVLLEALVVSGGFAGTEIGLSLPLLLRALAMAVELKMHGEIASLRLSIPRYIFRRIMYRNPWDPAEAALLPDEYFQYRSEEIYLSWRVLARLHAISQQLLISTGNLVNLYVHTIPHHHWTRLTGHFHCDFATAIEQR</sequence>
<protein>
    <submittedName>
        <fullName evidence="3">Uncharacterized protein</fullName>
    </submittedName>
</protein>
<dbReference type="Proteomes" id="UP000738349">
    <property type="component" value="Unassembled WGS sequence"/>
</dbReference>
<dbReference type="OrthoDB" id="5102559at2759"/>
<evidence type="ECO:0000256" key="2">
    <source>
        <dbReference type="SAM" id="Phobius"/>
    </source>
</evidence>
<proteinExistence type="predicted"/>
<keyword evidence="2" id="KW-0472">Membrane</keyword>
<evidence type="ECO:0000313" key="4">
    <source>
        <dbReference type="Proteomes" id="UP000738349"/>
    </source>
</evidence>
<dbReference type="AlphaFoldDB" id="A0A9P9DYI0"/>
<feature type="compositionally biased region" description="Polar residues" evidence="1">
    <location>
        <begin position="1"/>
        <end position="11"/>
    </location>
</feature>